<evidence type="ECO:0000313" key="2">
    <source>
        <dbReference type="Proteomes" id="UP000224634"/>
    </source>
</evidence>
<protein>
    <submittedName>
        <fullName evidence="1">Uncharacterized protein</fullName>
    </submittedName>
</protein>
<comment type="caution">
    <text evidence="1">The sequence shown here is derived from an EMBL/GenBank/DDBJ whole genome shotgun (WGS) entry which is preliminary data.</text>
</comment>
<evidence type="ECO:0000313" key="1">
    <source>
        <dbReference type="EMBL" id="PGH02613.1"/>
    </source>
</evidence>
<proteinExistence type="predicted"/>
<sequence length="154" mass="17262">MAASEMREEKLGEQTQEIIDSLAEWLCTAEFRVVKEQSWELCTDKERNSRLKNLLAEPHVKDKVLETSRQRIVRISGPQPGNFGSAQGPAYIYPLRIHDTTRPSVGSMSLRVGWFLEVKNPAFKITPGADCLIILTVNSNVSQTTSAVGKFEIQ</sequence>
<organism evidence="1 2">
    <name type="scientific">Polytolypa hystricis (strain UAMH7299)</name>
    <dbReference type="NCBI Taxonomy" id="1447883"/>
    <lineage>
        <taxon>Eukaryota</taxon>
        <taxon>Fungi</taxon>
        <taxon>Dikarya</taxon>
        <taxon>Ascomycota</taxon>
        <taxon>Pezizomycotina</taxon>
        <taxon>Eurotiomycetes</taxon>
        <taxon>Eurotiomycetidae</taxon>
        <taxon>Onygenales</taxon>
        <taxon>Onygenales incertae sedis</taxon>
        <taxon>Polytolypa</taxon>
    </lineage>
</organism>
<dbReference type="AlphaFoldDB" id="A0A2B7X1G3"/>
<accession>A0A2B7X1G3</accession>
<keyword evidence="2" id="KW-1185">Reference proteome</keyword>
<reference evidence="1 2" key="1">
    <citation type="submission" date="2017-10" db="EMBL/GenBank/DDBJ databases">
        <title>Comparative genomics in systemic dimorphic fungi from Ajellomycetaceae.</title>
        <authorList>
            <person name="Munoz J.F."/>
            <person name="Mcewen J.G."/>
            <person name="Clay O.K."/>
            <person name="Cuomo C.A."/>
        </authorList>
    </citation>
    <scope>NUCLEOTIDE SEQUENCE [LARGE SCALE GENOMIC DNA]</scope>
    <source>
        <strain evidence="1 2">UAMH7299</strain>
    </source>
</reference>
<dbReference type="Proteomes" id="UP000224634">
    <property type="component" value="Unassembled WGS sequence"/>
</dbReference>
<gene>
    <name evidence="1" type="ORF">AJ80_08825</name>
</gene>
<dbReference type="OrthoDB" id="10405352at2759"/>
<dbReference type="EMBL" id="PDNA01000221">
    <property type="protein sequence ID" value="PGH02613.1"/>
    <property type="molecule type" value="Genomic_DNA"/>
</dbReference>
<name>A0A2B7X1G3_POLH7</name>